<accession>A0A1Y2HZN2</accession>
<sequence length="74" mass="8008">MMRCAEALAAGGKGRYRRNPGTPLGQRPGPSRETNRRRANAGSVGREQPVTVGYRRRTGDCGQWIGASGHVQKT</sequence>
<protein>
    <submittedName>
        <fullName evidence="2">Uncharacterized protein</fullName>
    </submittedName>
</protein>
<comment type="caution">
    <text evidence="2">The sequence shown here is derived from an EMBL/GenBank/DDBJ whole genome shotgun (WGS) entry which is preliminary data.</text>
</comment>
<evidence type="ECO:0000313" key="2">
    <source>
        <dbReference type="EMBL" id="ORZ38622.1"/>
    </source>
</evidence>
<dbReference type="Proteomes" id="UP000193411">
    <property type="component" value="Unassembled WGS sequence"/>
</dbReference>
<organism evidence="2 3">
    <name type="scientific">Catenaria anguillulae PL171</name>
    <dbReference type="NCBI Taxonomy" id="765915"/>
    <lineage>
        <taxon>Eukaryota</taxon>
        <taxon>Fungi</taxon>
        <taxon>Fungi incertae sedis</taxon>
        <taxon>Blastocladiomycota</taxon>
        <taxon>Blastocladiomycetes</taxon>
        <taxon>Blastocladiales</taxon>
        <taxon>Catenariaceae</taxon>
        <taxon>Catenaria</taxon>
    </lineage>
</organism>
<proteinExistence type="predicted"/>
<reference evidence="2 3" key="1">
    <citation type="submission" date="2016-07" db="EMBL/GenBank/DDBJ databases">
        <title>Pervasive Adenine N6-methylation of Active Genes in Fungi.</title>
        <authorList>
            <consortium name="DOE Joint Genome Institute"/>
            <person name="Mondo S.J."/>
            <person name="Dannebaum R.O."/>
            <person name="Kuo R.C."/>
            <person name="Labutti K."/>
            <person name="Haridas S."/>
            <person name="Kuo A."/>
            <person name="Salamov A."/>
            <person name="Ahrendt S.R."/>
            <person name="Lipzen A."/>
            <person name="Sullivan W."/>
            <person name="Andreopoulos W.B."/>
            <person name="Clum A."/>
            <person name="Lindquist E."/>
            <person name="Daum C."/>
            <person name="Ramamoorthy G.K."/>
            <person name="Gryganskyi A."/>
            <person name="Culley D."/>
            <person name="Magnuson J.K."/>
            <person name="James T.Y."/>
            <person name="O'Malley M.A."/>
            <person name="Stajich J.E."/>
            <person name="Spatafora J.W."/>
            <person name="Visel A."/>
            <person name="Grigoriev I.V."/>
        </authorList>
    </citation>
    <scope>NUCLEOTIDE SEQUENCE [LARGE SCALE GENOMIC DNA]</scope>
    <source>
        <strain evidence="2 3">PL171</strain>
    </source>
</reference>
<gene>
    <name evidence="2" type="ORF">BCR44DRAFT_1428613</name>
</gene>
<dbReference type="EMBL" id="MCFL01000008">
    <property type="protein sequence ID" value="ORZ38622.1"/>
    <property type="molecule type" value="Genomic_DNA"/>
</dbReference>
<dbReference type="AlphaFoldDB" id="A0A1Y2HZN2"/>
<name>A0A1Y2HZN2_9FUNG</name>
<evidence type="ECO:0000313" key="3">
    <source>
        <dbReference type="Proteomes" id="UP000193411"/>
    </source>
</evidence>
<evidence type="ECO:0000256" key="1">
    <source>
        <dbReference type="SAM" id="MobiDB-lite"/>
    </source>
</evidence>
<keyword evidence="3" id="KW-1185">Reference proteome</keyword>
<feature type="region of interest" description="Disordered" evidence="1">
    <location>
        <begin position="1"/>
        <end position="74"/>
    </location>
</feature>